<dbReference type="Proteomes" id="UP000664417">
    <property type="component" value="Unassembled WGS sequence"/>
</dbReference>
<evidence type="ECO:0000313" key="8">
    <source>
        <dbReference type="EMBL" id="MBO1316838.1"/>
    </source>
</evidence>
<dbReference type="GO" id="GO:0071555">
    <property type="term" value="P:cell wall organization"/>
    <property type="evidence" value="ECO:0007669"/>
    <property type="project" value="UniProtKB-KW"/>
</dbReference>
<keyword evidence="1 7" id="KW-1003">Cell membrane</keyword>
<evidence type="ECO:0000256" key="2">
    <source>
        <dbReference type="ARBA" id="ARBA00022692"/>
    </source>
</evidence>
<comment type="similarity">
    <text evidence="7">Belongs to the transglycosylase MltG family.</text>
</comment>
<dbReference type="Gene3D" id="3.30.160.60">
    <property type="entry name" value="Classic Zinc Finger"/>
    <property type="match status" value="1"/>
</dbReference>
<evidence type="ECO:0000256" key="3">
    <source>
        <dbReference type="ARBA" id="ARBA00022989"/>
    </source>
</evidence>
<accession>A0A8J7QD30</accession>
<name>A0A8J7QD30_9BACT</name>
<keyword evidence="6 7" id="KW-0961">Cell wall biogenesis/degradation</keyword>
<keyword evidence="9" id="KW-1185">Reference proteome</keyword>
<feature type="transmembrane region" description="Helical" evidence="7">
    <location>
        <begin position="20"/>
        <end position="38"/>
    </location>
</feature>
<protein>
    <recommendedName>
        <fullName evidence="7">Endolytic murein transglycosylase</fullName>
        <ecNumber evidence="7">4.2.2.29</ecNumber>
    </recommendedName>
    <alternativeName>
        <fullName evidence="7">Peptidoglycan lytic transglycosylase</fullName>
    </alternativeName>
    <alternativeName>
        <fullName evidence="7">Peptidoglycan polymerization terminase</fullName>
    </alternativeName>
</protein>
<keyword evidence="5 7" id="KW-0456">Lyase</keyword>
<sequence length="349" mass="40274">MPQPQHPSKFKRRIETLLKYVFVFLLLAHLGGLALYFFRGYQDVYRIRTVPNGHRNYSVPAGQSLTRLLKDLHQKDLAPQPLYVRLALWRHDPDILIKRGAYALPEKASTWDIIQLLGSGRVELSKLTIPEGLDLWETAKLLGRSPWGDEQTFLQLLLDPTPIRTLDAKATNLEGYLYPETYFFAKDATPQEIVNTIINHFREETKTLRTHLDGSGFTIREWVTMASLIEKETAVPDERARIAGVFANRTRRGMLLQCDPTIIYSLKLDNRYRGKIYKSDIRYDHPYNTYVYKGLPPGPIASPGHASLAATLAPEKHKYLYFVAKPDGTHSFNRSLREHNRDVARYRRR</sequence>
<evidence type="ECO:0000313" key="9">
    <source>
        <dbReference type="Proteomes" id="UP000664417"/>
    </source>
</evidence>
<evidence type="ECO:0000256" key="7">
    <source>
        <dbReference type="HAMAP-Rule" id="MF_02065"/>
    </source>
</evidence>
<keyword evidence="2 7" id="KW-0812">Transmembrane</keyword>
<dbReference type="PANTHER" id="PTHR30518">
    <property type="entry name" value="ENDOLYTIC MUREIN TRANSGLYCOSYLASE"/>
    <property type="match status" value="1"/>
</dbReference>
<dbReference type="GO" id="GO:0009252">
    <property type="term" value="P:peptidoglycan biosynthetic process"/>
    <property type="evidence" value="ECO:0007669"/>
    <property type="project" value="UniProtKB-UniRule"/>
</dbReference>
<dbReference type="PANTHER" id="PTHR30518:SF2">
    <property type="entry name" value="ENDOLYTIC MUREIN TRANSGLYCOSYLASE"/>
    <property type="match status" value="1"/>
</dbReference>
<gene>
    <name evidence="7 8" type="primary">mltG</name>
    <name evidence="8" type="ORF">J3U88_00095</name>
</gene>
<dbReference type="EMBL" id="JAFREP010000001">
    <property type="protein sequence ID" value="MBO1316838.1"/>
    <property type="molecule type" value="Genomic_DNA"/>
</dbReference>
<comment type="caution">
    <text evidence="8">The sequence shown here is derived from an EMBL/GenBank/DDBJ whole genome shotgun (WGS) entry which is preliminary data.</text>
</comment>
<evidence type="ECO:0000256" key="6">
    <source>
        <dbReference type="ARBA" id="ARBA00023316"/>
    </source>
</evidence>
<dbReference type="HAMAP" id="MF_02065">
    <property type="entry name" value="MltG"/>
    <property type="match status" value="1"/>
</dbReference>
<dbReference type="GO" id="GO:0005886">
    <property type="term" value="C:plasma membrane"/>
    <property type="evidence" value="ECO:0007669"/>
    <property type="project" value="UniProtKB-SubCell"/>
</dbReference>
<organism evidence="8 9">
    <name type="scientific">Acanthopleuribacter pedis</name>
    <dbReference type="NCBI Taxonomy" id="442870"/>
    <lineage>
        <taxon>Bacteria</taxon>
        <taxon>Pseudomonadati</taxon>
        <taxon>Acidobacteriota</taxon>
        <taxon>Holophagae</taxon>
        <taxon>Acanthopleuribacterales</taxon>
        <taxon>Acanthopleuribacteraceae</taxon>
        <taxon>Acanthopleuribacter</taxon>
    </lineage>
</organism>
<dbReference type="NCBIfam" id="TIGR00247">
    <property type="entry name" value="endolytic transglycosylase MltG"/>
    <property type="match status" value="1"/>
</dbReference>
<feature type="site" description="Important for catalytic activity" evidence="7">
    <location>
        <position position="232"/>
    </location>
</feature>
<evidence type="ECO:0000256" key="5">
    <source>
        <dbReference type="ARBA" id="ARBA00023239"/>
    </source>
</evidence>
<dbReference type="GO" id="GO:0008932">
    <property type="term" value="F:lytic endotransglycosylase activity"/>
    <property type="evidence" value="ECO:0007669"/>
    <property type="project" value="UniProtKB-UniRule"/>
</dbReference>
<dbReference type="RefSeq" id="WP_207856075.1">
    <property type="nucleotide sequence ID" value="NZ_JAFREP010000001.1"/>
</dbReference>
<comment type="catalytic activity">
    <reaction evidence="7">
        <text>a peptidoglycan chain = a peptidoglycan chain with N-acetyl-1,6-anhydromuramyl-[peptide] at the reducing end + a peptidoglycan chain with N-acetylglucosamine at the non-reducing end.</text>
        <dbReference type="EC" id="4.2.2.29"/>
    </reaction>
</comment>
<evidence type="ECO:0000256" key="4">
    <source>
        <dbReference type="ARBA" id="ARBA00023136"/>
    </source>
</evidence>
<dbReference type="AlphaFoldDB" id="A0A8J7QD30"/>
<dbReference type="EC" id="4.2.2.29" evidence="7"/>
<reference evidence="8" key="1">
    <citation type="submission" date="2021-03" db="EMBL/GenBank/DDBJ databases">
        <authorList>
            <person name="Wang G."/>
        </authorList>
    </citation>
    <scope>NUCLEOTIDE SEQUENCE</scope>
    <source>
        <strain evidence="8">KCTC 12899</strain>
    </source>
</reference>
<dbReference type="Pfam" id="PF02618">
    <property type="entry name" value="YceG"/>
    <property type="match status" value="1"/>
</dbReference>
<dbReference type="CDD" id="cd08010">
    <property type="entry name" value="MltG_like"/>
    <property type="match status" value="1"/>
</dbReference>
<comment type="subcellular location">
    <subcellularLocation>
        <location evidence="7">Cell membrane</location>
        <topology evidence="7">Single-pass membrane protein</topology>
    </subcellularLocation>
</comment>
<proteinExistence type="inferred from homology"/>
<dbReference type="InterPro" id="IPR003770">
    <property type="entry name" value="MLTG-like"/>
</dbReference>
<keyword evidence="4 7" id="KW-0472">Membrane</keyword>
<evidence type="ECO:0000256" key="1">
    <source>
        <dbReference type="ARBA" id="ARBA00022475"/>
    </source>
</evidence>
<comment type="function">
    <text evidence="7">Functions as a peptidoglycan terminase that cleaves nascent peptidoglycan strands endolytically to terminate their elongation.</text>
</comment>
<keyword evidence="3 7" id="KW-1133">Transmembrane helix</keyword>